<dbReference type="Proteomes" id="UP000598971">
    <property type="component" value="Unassembled WGS sequence"/>
</dbReference>
<dbReference type="AlphaFoldDB" id="A0A8J8JQ74"/>
<sequence length="208" mass="22858">MKKLLLSAAIFCTIAVQAQSDKFAGAMEKTLTQLGAAKTTAELKAVSAAFERIGEAEKTQWLPYYYAGLALTNLGWMDQSIDKDANGDKVKELCDKAEAIEPNSEISTLRNMAATQQMMVDPQSRWQTYGMEAGAALEKGIKLDPTNPRLYYLQGMSVFNTPEQFGGGKEKAKPLFAKAVELFKAAQVKPLYPSWGQKQAEDMLAQCN</sequence>
<keyword evidence="3" id="KW-1185">Reference proteome</keyword>
<name>A0A8J8JQ74_9BACT</name>
<evidence type="ECO:0008006" key="4">
    <source>
        <dbReference type="Google" id="ProtNLM"/>
    </source>
</evidence>
<protein>
    <recommendedName>
        <fullName evidence="4">Tetratricopeptide repeat protein</fullName>
    </recommendedName>
</protein>
<evidence type="ECO:0000313" key="3">
    <source>
        <dbReference type="Proteomes" id="UP000598971"/>
    </source>
</evidence>
<feature type="signal peptide" evidence="1">
    <location>
        <begin position="1"/>
        <end position="18"/>
    </location>
</feature>
<organism evidence="2 3">
    <name type="scientific">Limnovirga soli</name>
    <dbReference type="NCBI Taxonomy" id="2656915"/>
    <lineage>
        <taxon>Bacteria</taxon>
        <taxon>Pseudomonadati</taxon>
        <taxon>Bacteroidota</taxon>
        <taxon>Chitinophagia</taxon>
        <taxon>Chitinophagales</taxon>
        <taxon>Chitinophagaceae</taxon>
        <taxon>Limnovirga</taxon>
    </lineage>
</organism>
<evidence type="ECO:0000256" key="1">
    <source>
        <dbReference type="SAM" id="SignalP"/>
    </source>
</evidence>
<dbReference type="EMBL" id="WHPF01000002">
    <property type="protein sequence ID" value="NNV54422.1"/>
    <property type="molecule type" value="Genomic_DNA"/>
</dbReference>
<keyword evidence="1" id="KW-0732">Signal</keyword>
<dbReference type="Gene3D" id="1.25.40.10">
    <property type="entry name" value="Tetratricopeptide repeat domain"/>
    <property type="match status" value="1"/>
</dbReference>
<reference evidence="2" key="1">
    <citation type="submission" date="2019-10" db="EMBL/GenBank/DDBJ databases">
        <title>Draft genome sequence of Panacibacter sp. KCS-6.</title>
        <authorList>
            <person name="Yim K.J."/>
        </authorList>
    </citation>
    <scope>NUCLEOTIDE SEQUENCE</scope>
    <source>
        <strain evidence="2">KCS-6</strain>
    </source>
</reference>
<comment type="caution">
    <text evidence="2">The sequence shown here is derived from an EMBL/GenBank/DDBJ whole genome shotgun (WGS) entry which is preliminary data.</text>
</comment>
<accession>A0A8J8JQ74</accession>
<feature type="chain" id="PRO_5035199361" description="Tetratricopeptide repeat protein" evidence="1">
    <location>
        <begin position="19"/>
        <end position="208"/>
    </location>
</feature>
<dbReference type="SUPFAM" id="SSF48452">
    <property type="entry name" value="TPR-like"/>
    <property type="match status" value="1"/>
</dbReference>
<dbReference type="InterPro" id="IPR011990">
    <property type="entry name" value="TPR-like_helical_dom_sf"/>
</dbReference>
<proteinExistence type="predicted"/>
<gene>
    <name evidence="2" type="ORF">GD597_03050</name>
</gene>
<evidence type="ECO:0000313" key="2">
    <source>
        <dbReference type="EMBL" id="NNV54422.1"/>
    </source>
</evidence>
<dbReference type="RefSeq" id="WP_171606345.1">
    <property type="nucleotide sequence ID" value="NZ_WHPF01000002.1"/>
</dbReference>